<feature type="transmembrane region" description="Helical" evidence="1">
    <location>
        <begin position="343"/>
        <end position="365"/>
    </location>
</feature>
<reference evidence="2 3" key="1">
    <citation type="journal article" date="2012" name="Appl. Environ. Microbiol.">
        <title>Short-read sequencing for genomic analysis of the brown rot fungus Fibroporia radiculosa.</title>
        <authorList>
            <person name="Tang J.D."/>
            <person name="Perkins A.D."/>
            <person name="Sonstegard T.S."/>
            <person name="Schroeder S.G."/>
            <person name="Burgess S.C."/>
            <person name="Diehl S.V."/>
        </authorList>
    </citation>
    <scope>NUCLEOTIDE SEQUENCE [LARGE SCALE GENOMIC DNA]</scope>
    <source>
        <strain evidence="2 3">TFFH 294</strain>
    </source>
</reference>
<accession>J4I998</accession>
<gene>
    <name evidence="2" type="ORF">FIBRA_02828</name>
</gene>
<evidence type="ECO:0000313" key="3">
    <source>
        <dbReference type="Proteomes" id="UP000006352"/>
    </source>
</evidence>
<organism evidence="2 3">
    <name type="scientific">Fibroporia radiculosa</name>
    <dbReference type="NCBI Taxonomy" id="599839"/>
    <lineage>
        <taxon>Eukaryota</taxon>
        <taxon>Fungi</taxon>
        <taxon>Dikarya</taxon>
        <taxon>Basidiomycota</taxon>
        <taxon>Agaricomycotina</taxon>
        <taxon>Agaricomycetes</taxon>
        <taxon>Polyporales</taxon>
        <taxon>Fibroporiaceae</taxon>
        <taxon>Fibroporia</taxon>
    </lineage>
</organism>
<dbReference type="AlphaFoldDB" id="J4I998"/>
<dbReference type="RefSeq" id="XP_012180069.1">
    <property type="nucleotide sequence ID" value="XM_012324679.1"/>
</dbReference>
<dbReference type="InParanoid" id="J4I998"/>
<keyword evidence="3" id="KW-1185">Reference proteome</keyword>
<protein>
    <submittedName>
        <fullName evidence="2">Uncharacterized protein</fullName>
    </submittedName>
</protein>
<dbReference type="HOGENOM" id="CLU_715789_0_0_1"/>
<keyword evidence="1" id="KW-0812">Transmembrane</keyword>
<evidence type="ECO:0000256" key="1">
    <source>
        <dbReference type="SAM" id="Phobius"/>
    </source>
</evidence>
<dbReference type="EMBL" id="HE797004">
    <property type="protein sequence ID" value="CCM00786.1"/>
    <property type="molecule type" value="Genomic_DNA"/>
</dbReference>
<dbReference type="STRING" id="599839.J4I998"/>
<dbReference type="OrthoDB" id="2642524at2759"/>
<proteinExistence type="predicted"/>
<dbReference type="GeneID" id="24095697"/>
<keyword evidence="1" id="KW-0472">Membrane</keyword>
<name>J4I998_9APHY</name>
<dbReference type="Proteomes" id="UP000006352">
    <property type="component" value="Unassembled WGS sequence"/>
</dbReference>
<sequence>MAPLTRGHYSVKITVKEMDVEYAMDVESYDDGVYRCGEMLLREPDLTGETRIDISVWSVIEYLNYSHEHRIAMGSILCDNLLNAITPFEVPLKEVQHSKMSGSLTKPLSMLVCPHPPQSSPTALQISLPVPLWSSPMREMASHTPAELHFIQHQGATHRIREEFAQSTNVNEYSDLNQLRRRLVQTEDHAEAWPLTIARVESDSESDTSEFHRSNYFIDDEEDGEDDNDGPPKGVFAISPPESPACLTINAIYTSPTIAIERTRGQAESARALLGKWVESFSPLRELREATQLDDYQAVLSRLLQEWSVTGGSLVALLAINAAVFGYASIGVLFAVDGVARHLVAFGAIVAGLGLMSDAVLYFQYSSATPEQFKASYLGLLSTLRC</sequence>
<evidence type="ECO:0000313" key="2">
    <source>
        <dbReference type="EMBL" id="CCM00786.1"/>
    </source>
</evidence>
<keyword evidence="1" id="KW-1133">Transmembrane helix</keyword>
<feature type="transmembrane region" description="Helical" evidence="1">
    <location>
        <begin position="314"/>
        <end position="336"/>
    </location>
</feature>